<gene>
    <name evidence="1" type="ORF">CROST_040360</name>
</gene>
<dbReference type="RefSeq" id="WP_077833967.1">
    <property type="nucleotide sequence ID" value="NZ_CP096983.1"/>
</dbReference>
<dbReference type="Proteomes" id="UP000190951">
    <property type="component" value="Chromosome"/>
</dbReference>
<dbReference type="STRING" id="84029.CROST_42880"/>
<dbReference type="EMBL" id="CP096983">
    <property type="protein sequence ID" value="URZ13284.1"/>
    <property type="molecule type" value="Genomic_DNA"/>
</dbReference>
<name>A0A1S8KY24_9CLOT</name>
<evidence type="ECO:0000313" key="1">
    <source>
        <dbReference type="EMBL" id="URZ13284.1"/>
    </source>
</evidence>
<dbReference type="Pfam" id="PF16111">
    <property type="entry name" value="DUF4829"/>
    <property type="match status" value="1"/>
</dbReference>
<reference evidence="1 2" key="1">
    <citation type="submission" date="2022-04" db="EMBL/GenBank/DDBJ databases">
        <title>Genome sequence of C. roseum typestrain.</title>
        <authorList>
            <person name="Poehlein A."/>
            <person name="Schoch T."/>
            <person name="Duerre P."/>
            <person name="Daniel R."/>
        </authorList>
    </citation>
    <scope>NUCLEOTIDE SEQUENCE [LARGE SCALE GENOMIC DNA]</scope>
    <source>
        <strain evidence="1 2">DSM 7320</strain>
    </source>
</reference>
<protein>
    <submittedName>
        <fullName evidence="1">Uncharacterized protein</fullName>
    </submittedName>
</protein>
<accession>A0A1S8KY24</accession>
<dbReference type="AlphaFoldDB" id="A0A1S8KY24"/>
<sequence>MKNKLALTILILILLFTGCSVNKEVNISNAEKLKLKPNEVIKNYFKYYNEKSRTGVLSTLTDWQNKPNLVLGFNKLKSIKLNTIIEDTDPKEKDIYMKYGRGKVNGVKDADVKNYKVTFTIEYKNNEGGPIKNGKHFEWFTVIRKNKNSAWLIDEHGEG</sequence>
<dbReference type="InterPro" id="IPR032256">
    <property type="entry name" value="DUF4829"/>
</dbReference>
<keyword evidence="2" id="KW-1185">Reference proteome</keyword>
<organism evidence="1 2">
    <name type="scientific">Clostridium felsineum</name>
    <dbReference type="NCBI Taxonomy" id="36839"/>
    <lineage>
        <taxon>Bacteria</taxon>
        <taxon>Bacillati</taxon>
        <taxon>Bacillota</taxon>
        <taxon>Clostridia</taxon>
        <taxon>Eubacteriales</taxon>
        <taxon>Clostridiaceae</taxon>
        <taxon>Clostridium</taxon>
    </lineage>
</organism>
<dbReference type="KEGG" id="crw:CROST_040360"/>
<proteinExistence type="predicted"/>
<dbReference type="PROSITE" id="PS51257">
    <property type="entry name" value="PROKAR_LIPOPROTEIN"/>
    <property type="match status" value="1"/>
</dbReference>
<evidence type="ECO:0000313" key="2">
    <source>
        <dbReference type="Proteomes" id="UP000190951"/>
    </source>
</evidence>